<protein>
    <submittedName>
        <fullName evidence="2">Uncharacterized protein</fullName>
    </submittedName>
</protein>
<dbReference type="AlphaFoldDB" id="A0ABD2B3E1"/>
<proteinExistence type="predicted"/>
<feature type="region of interest" description="Disordered" evidence="1">
    <location>
        <begin position="108"/>
        <end position="159"/>
    </location>
</feature>
<evidence type="ECO:0000313" key="3">
    <source>
        <dbReference type="Proteomes" id="UP001607302"/>
    </source>
</evidence>
<evidence type="ECO:0000256" key="1">
    <source>
        <dbReference type="SAM" id="MobiDB-lite"/>
    </source>
</evidence>
<dbReference type="EMBL" id="JAUDFV010000133">
    <property type="protein sequence ID" value="KAL2727254.1"/>
    <property type="molecule type" value="Genomic_DNA"/>
</dbReference>
<accession>A0ABD2B3E1</accession>
<keyword evidence="3" id="KW-1185">Reference proteome</keyword>
<organism evidence="2 3">
    <name type="scientific">Vespula squamosa</name>
    <name type="common">Southern yellow jacket</name>
    <name type="synonym">Wasp</name>
    <dbReference type="NCBI Taxonomy" id="30214"/>
    <lineage>
        <taxon>Eukaryota</taxon>
        <taxon>Metazoa</taxon>
        <taxon>Ecdysozoa</taxon>
        <taxon>Arthropoda</taxon>
        <taxon>Hexapoda</taxon>
        <taxon>Insecta</taxon>
        <taxon>Pterygota</taxon>
        <taxon>Neoptera</taxon>
        <taxon>Endopterygota</taxon>
        <taxon>Hymenoptera</taxon>
        <taxon>Apocrita</taxon>
        <taxon>Aculeata</taxon>
        <taxon>Vespoidea</taxon>
        <taxon>Vespidae</taxon>
        <taxon>Vespinae</taxon>
        <taxon>Vespula</taxon>
    </lineage>
</organism>
<name>A0ABD2B3E1_VESSQ</name>
<dbReference type="InterPro" id="IPR059162">
    <property type="entry name" value="RIIAD1"/>
</dbReference>
<feature type="compositionally biased region" description="Low complexity" evidence="1">
    <location>
        <begin position="125"/>
        <end position="138"/>
    </location>
</feature>
<gene>
    <name evidence="2" type="ORF">V1478_007532</name>
</gene>
<evidence type="ECO:0000313" key="2">
    <source>
        <dbReference type="EMBL" id="KAL2727254.1"/>
    </source>
</evidence>
<reference evidence="2 3" key="1">
    <citation type="journal article" date="2024" name="Ann. Entomol. Soc. Am.">
        <title>Genomic analyses of the southern and eastern yellowjacket wasps (Hymenoptera: Vespidae) reveal evolutionary signatures of social life.</title>
        <authorList>
            <person name="Catto M.A."/>
            <person name="Caine P.B."/>
            <person name="Orr S.E."/>
            <person name="Hunt B.G."/>
            <person name="Goodisman M.A.D."/>
        </authorList>
    </citation>
    <scope>NUCLEOTIDE SEQUENCE [LARGE SCALE GENOMIC DNA]</scope>
    <source>
        <strain evidence="2">233</strain>
        <tissue evidence="2">Head and thorax</tissue>
    </source>
</reference>
<sequence length="159" mass="18628">MNRSVKVQGRHPFHSIDPPYHERNYDIGSLSRKQCECLVRRRLSRQRENEIYLKNHPEVKAFISILLRYLLRSLPEENVQEAVGAFFNRPRYEIVMDIKEYLRETGQPIPSTETFEGKYSKEETTTTTTTTTTRTTTTNGSGTFSNSEEESIQDYMPHF</sequence>
<comment type="caution">
    <text evidence="2">The sequence shown here is derived from an EMBL/GenBank/DDBJ whole genome shotgun (WGS) entry which is preliminary data.</text>
</comment>
<dbReference type="Proteomes" id="UP001607302">
    <property type="component" value="Unassembled WGS sequence"/>
</dbReference>
<dbReference type="CDD" id="cd22971">
    <property type="entry name" value="DD_RIIAD1"/>
    <property type="match status" value="1"/>
</dbReference>
<feature type="compositionally biased region" description="Basic and acidic residues" evidence="1">
    <location>
        <begin position="115"/>
        <end position="124"/>
    </location>
</feature>